<protein>
    <submittedName>
        <fullName evidence="5">p-cresol methylhydroxylase flavoprotein subunit</fullName>
    </submittedName>
</protein>
<dbReference type="SUPFAM" id="SSF56176">
    <property type="entry name" value="FAD-binding/transporter-associated domain-like"/>
    <property type="match status" value="1"/>
</dbReference>
<evidence type="ECO:0000259" key="4">
    <source>
        <dbReference type="PROSITE" id="PS51387"/>
    </source>
</evidence>
<organism evidence="5">
    <name type="scientific">Ectopseudomonas mendocina</name>
    <name type="common">Pseudomonas mendocina</name>
    <dbReference type="NCBI Taxonomy" id="300"/>
    <lineage>
        <taxon>Bacteria</taxon>
        <taxon>Pseudomonadati</taxon>
        <taxon>Pseudomonadota</taxon>
        <taxon>Gammaproteobacteria</taxon>
        <taxon>Pseudomonadales</taxon>
        <taxon>Pseudomonadaceae</taxon>
        <taxon>Ectopseudomonas</taxon>
    </lineage>
</organism>
<dbReference type="InterPro" id="IPR016166">
    <property type="entry name" value="FAD-bd_PCMH"/>
</dbReference>
<dbReference type="GO" id="GO:1903457">
    <property type="term" value="P:lactate catabolic process"/>
    <property type="evidence" value="ECO:0007669"/>
    <property type="project" value="TreeGrafter"/>
</dbReference>
<evidence type="ECO:0000256" key="1">
    <source>
        <dbReference type="ARBA" id="ARBA00022630"/>
    </source>
</evidence>
<feature type="domain" description="FAD-binding PCMH-type" evidence="4">
    <location>
        <begin position="55"/>
        <end position="242"/>
    </location>
</feature>
<accession>Q8KP40</accession>
<dbReference type="PANTHER" id="PTHR11748">
    <property type="entry name" value="D-LACTATE DEHYDROGENASE"/>
    <property type="match status" value="1"/>
</dbReference>
<feature type="compositionally biased region" description="Low complexity" evidence="3">
    <location>
        <begin position="511"/>
        <end position="524"/>
    </location>
</feature>
<dbReference type="Gene3D" id="3.30.465.10">
    <property type="match status" value="1"/>
</dbReference>
<dbReference type="InterPro" id="IPR016167">
    <property type="entry name" value="FAD-bd_PCMH_sub1"/>
</dbReference>
<feature type="region of interest" description="Disordered" evidence="3">
    <location>
        <begin position="495"/>
        <end position="530"/>
    </location>
</feature>
<dbReference type="GO" id="GO:0004458">
    <property type="term" value="F:D-lactate dehydrogenase (cytochrome) activity"/>
    <property type="evidence" value="ECO:0007669"/>
    <property type="project" value="TreeGrafter"/>
</dbReference>
<evidence type="ECO:0000313" key="5">
    <source>
        <dbReference type="EMBL" id="AAM92193.1"/>
    </source>
</evidence>
<keyword evidence="1" id="KW-0285">Flavoprotein</keyword>
<dbReference type="AlphaFoldDB" id="Q8KP40"/>
<feature type="compositionally biased region" description="Polar residues" evidence="3">
    <location>
        <begin position="496"/>
        <end position="510"/>
    </location>
</feature>
<name>Q8KP40_ECTME</name>
<dbReference type="SUPFAM" id="SSF55103">
    <property type="entry name" value="FAD-linked oxidases, C-terminal domain"/>
    <property type="match status" value="1"/>
</dbReference>
<dbReference type="InterPro" id="IPR036318">
    <property type="entry name" value="FAD-bd_PCMH-like_sf"/>
</dbReference>
<dbReference type="Pfam" id="PF01565">
    <property type="entry name" value="FAD_binding_4"/>
    <property type="match status" value="1"/>
</dbReference>
<gene>
    <name evidence="5" type="primary">pcuB</name>
</gene>
<evidence type="ECO:0000256" key="2">
    <source>
        <dbReference type="ARBA" id="ARBA00022827"/>
    </source>
</evidence>
<reference evidence="5" key="1">
    <citation type="submission" date="2002-06" db="EMBL/GenBank/DDBJ databases">
        <title>Cross talking between two-component signal transduction systems of two different toluene catabolic pathways from bacteria of the genus Pseudomonas.</title>
        <authorList>
            <person name="Ramos-Gonzalez M.I."/>
            <person name="Olson M.M."/>
            <person name="Gatenby A.A."/>
            <person name="Mosqueda G."/>
            <person name="Manzanera M."/>
            <person name="Campos M.J."/>
            <person name="Vilchez S."/>
            <person name="Ben-Bassat A."/>
            <person name="Ramos J.L."/>
        </authorList>
    </citation>
    <scope>NUCLEOTIDE SEQUENCE</scope>
    <source>
        <strain evidence="5">KR1</strain>
    </source>
</reference>
<dbReference type="InterPro" id="IPR016170">
    <property type="entry name" value="Cytok_DH_C_sf"/>
</dbReference>
<sequence length="530" mass="59039">MTEQTQNTLIPRGVNDANLQQALAKFRKLLGEDNVLVKDEQLIPYNKIMIAVDNAEHAPSAAVTATTVEQVQGVVKICNEYGIPVWTISTGRNFGYGSAAPGQRGQVILDLKKMNKIIHVDPDLCTALVEPGVTYQQLYDYLEENNIPLMLSFSAPSAIAGPLGNTMDRGVGYTPYGEHFLMQCGMEVVLANGDVYRTGMGGVKGDNAWQVFKWGYGPTLDGMFTQANYGICTKMGFWLMPKPPVFKPFEIKFENESDISEIVEFIRPLRIAQVIPNSVVIAGVLWEASTCNTRRSDYTTEPGATPDTILKQIQKDKELGAWNVYAALYGTQEQVDVNWKIVTGALAKLGKGRIVTQEEAGDTQPFKYRSQLMSGVPNLQEFGLYNWRGGGGSMWFAPVSQARGIECDKQQALAKKILNKHGLDYVGEFIVGWRDMHHVIDVLYDRTNPEETQRAYACFHELLDEFEKHGYAVYRVNTAFQERVAQRYGTVKRRWNTPSSAPWTRTTSWHPANPASTSPTSSNPKQDPAG</sequence>
<dbReference type="PANTHER" id="PTHR11748:SF114">
    <property type="entry name" value="ARYL-ALCOHOL OXIDASE VANILLYL-ALCOHOL OXIDASE (AFU_ORTHOLOGUE AFUA_3G09500)-RELATED"/>
    <property type="match status" value="1"/>
</dbReference>
<keyword evidence="2" id="KW-0274">FAD</keyword>
<dbReference type="InterPro" id="IPR016169">
    <property type="entry name" value="FAD-bd_PCMH_sub2"/>
</dbReference>
<dbReference type="EMBL" id="AY123786">
    <property type="protein sequence ID" value="AAM92193.1"/>
    <property type="molecule type" value="Genomic_DNA"/>
</dbReference>
<dbReference type="InterPro" id="IPR006094">
    <property type="entry name" value="Oxid_FAD_bind_N"/>
</dbReference>
<evidence type="ECO:0000256" key="3">
    <source>
        <dbReference type="SAM" id="MobiDB-lite"/>
    </source>
</evidence>
<dbReference type="GO" id="GO:0071949">
    <property type="term" value="F:FAD binding"/>
    <property type="evidence" value="ECO:0007669"/>
    <property type="project" value="InterPro"/>
</dbReference>
<dbReference type="Gene3D" id="3.30.43.10">
    <property type="entry name" value="Uridine Diphospho-n-acetylenolpyruvylglucosamine Reductase, domain 2"/>
    <property type="match status" value="1"/>
</dbReference>
<dbReference type="PROSITE" id="PS51387">
    <property type="entry name" value="FAD_PCMH"/>
    <property type="match status" value="1"/>
</dbReference>
<dbReference type="InterPro" id="IPR016164">
    <property type="entry name" value="FAD-linked_Oxase-like_C"/>
</dbReference>
<dbReference type="Gene3D" id="3.40.462.10">
    <property type="entry name" value="FAD-linked oxidases, C-terminal domain"/>
    <property type="match status" value="1"/>
</dbReference>
<dbReference type="GO" id="GO:0008720">
    <property type="term" value="F:D-lactate dehydrogenase (NAD+) activity"/>
    <property type="evidence" value="ECO:0007669"/>
    <property type="project" value="TreeGrafter"/>
</dbReference>
<proteinExistence type="predicted"/>